<accession>A0AAV3K0X5</accession>
<dbReference type="AlphaFoldDB" id="A0AAV3K0X5"/>
<name>A0AAV3K0X5_ACIBA</name>
<proteinExistence type="predicted"/>
<sequence>MAGFAKNPEDARALRVLGAIGNNNLAAASVAGYGSYVVVGTVAAVSAAAPVVGRVAAPFIGTGAHLEGAGLTAGTVGKAAVTSAGIGGGWT</sequence>
<gene>
    <name evidence="1" type="ORF">N173_15385</name>
</gene>
<evidence type="ECO:0000313" key="2">
    <source>
        <dbReference type="Proteomes" id="UP000016517"/>
    </source>
</evidence>
<reference evidence="1 2" key="1">
    <citation type="submission" date="2013-08" db="EMBL/GenBank/DDBJ databases">
        <title>Study of Ammonical-Nitrogen removal by Nitrification Denitrification process using lab isolates.</title>
        <authorList>
            <person name="Khardenavis A.A."/>
            <person name="Pal R.R."/>
            <person name="Kapley A."/>
            <person name="Qureshi A."/>
            <person name="Purohit H.J."/>
        </authorList>
    </citation>
    <scope>NUCLEOTIDE SEQUENCE [LARGE SCALE GENOMIC DNA]</scope>
    <source>
        <strain evidence="1 2">EGD-HP18</strain>
    </source>
</reference>
<dbReference type="Proteomes" id="UP000016517">
    <property type="component" value="Unassembled WGS sequence"/>
</dbReference>
<evidence type="ECO:0000313" key="1">
    <source>
        <dbReference type="EMBL" id="ERH70149.1"/>
    </source>
</evidence>
<comment type="caution">
    <text evidence="1">The sequence shown here is derived from an EMBL/GenBank/DDBJ whole genome shotgun (WGS) entry which is preliminary data.</text>
</comment>
<protein>
    <submittedName>
        <fullName evidence="1">Uncharacterized protein</fullName>
    </submittedName>
</protein>
<dbReference type="EMBL" id="AVST01000056">
    <property type="protein sequence ID" value="ERH70149.1"/>
    <property type="molecule type" value="Genomic_DNA"/>
</dbReference>
<organism evidence="1 2">
    <name type="scientific">Acinetobacter baumannii EGD-HP18</name>
    <dbReference type="NCBI Taxonomy" id="1358412"/>
    <lineage>
        <taxon>Bacteria</taxon>
        <taxon>Pseudomonadati</taxon>
        <taxon>Pseudomonadota</taxon>
        <taxon>Gammaproteobacteria</taxon>
        <taxon>Moraxellales</taxon>
        <taxon>Moraxellaceae</taxon>
        <taxon>Acinetobacter</taxon>
        <taxon>Acinetobacter calcoaceticus/baumannii complex</taxon>
    </lineage>
</organism>